<organism evidence="6 7">
    <name type="scientific">Gilvimarinus gilvus</name>
    <dbReference type="NCBI Taxonomy" id="3058038"/>
    <lineage>
        <taxon>Bacteria</taxon>
        <taxon>Pseudomonadati</taxon>
        <taxon>Pseudomonadota</taxon>
        <taxon>Gammaproteobacteria</taxon>
        <taxon>Cellvibrionales</taxon>
        <taxon>Cellvibrionaceae</taxon>
        <taxon>Gilvimarinus</taxon>
    </lineage>
</organism>
<gene>
    <name evidence="6" type="ORF">SCD92_17500</name>
</gene>
<dbReference type="CDD" id="cd02440">
    <property type="entry name" value="AdoMet_MTases"/>
    <property type="match status" value="1"/>
</dbReference>
<evidence type="ECO:0000313" key="7">
    <source>
        <dbReference type="Proteomes" id="UP001273505"/>
    </source>
</evidence>
<sequence>MTNATARRGIDELRGHRSKMFSRSHKIARKLVMRQLEKLQLGCLRIHEGEHCFEFGENPDFASTVADIHVHDFAAYRDVAFSGSVGSGEAYMSGYWSSPNLTNVVRIFVMNLSTLDSMDQSQSWASKMALRAFSFLNRNSKEGARKNIGAHYDLSNEFFSLFLDERMMYSSAIFPNDGYSLSEAATHKLKTVCDKLRLKESDHLLEIGTGWGGLAIYAASEYGCRVTTTTISKEQYDQAISAVKKLKLDGRVKVLLNDYRELNGSYDKLVSIEMIEAVGHENYADYFRLCGKLLKPDGLMLIQAITIADQRYELAKNSVDFIQRYIFPGGGLPSTHKIMELVARHTPINLVDFEEIGHHYAKTLKMWRESFWSRIDAVRDLGFDERFIRMWDYYLCYCEGGFMERTIGTGQYVFAGPEYRVDSPNE</sequence>
<dbReference type="RefSeq" id="WP_319835126.1">
    <property type="nucleotide sequence ID" value="NZ_JAXAFO010000042.1"/>
</dbReference>
<keyword evidence="5" id="KW-0443">Lipid metabolism</keyword>
<keyword evidence="2 6" id="KW-0489">Methyltransferase</keyword>
<evidence type="ECO:0000256" key="3">
    <source>
        <dbReference type="ARBA" id="ARBA00022679"/>
    </source>
</evidence>
<dbReference type="InterPro" id="IPR003333">
    <property type="entry name" value="CMAS"/>
</dbReference>
<dbReference type="PANTHER" id="PTHR43667:SF2">
    <property type="entry name" value="FATTY ACID C-METHYL TRANSFERASE"/>
    <property type="match status" value="1"/>
</dbReference>
<dbReference type="GO" id="GO:0008168">
    <property type="term" value="F:methyltransferase activity"/>
    <property type="evidence" value="ECO:0007669"/>
    <property type="project" value="UniProtKB-KW"/>
</dbReference>
<evidence type="ECO:0000313" key="6">
    <source>
        <dbReference type="EMBL" id="MDX6851178.1"/>
    </source>
</evidence>
<dbReference type="Pfam" id="PF02353">
    <property type="entry name" value="CMAS"/>
    <property type="match status" value="1"/>
</dbReference>
<keyword evidence="7" id="KW-1185">Reference proteome</keyword>
<dbReference type="EMBL" id="JAXAFO010000042">
    <property type="protein sequence ID" value="MDX6851178.1"/>
    <property type="molecule type" value="Genomic_DNA"/>
</dbReference>
<dbReference type="InterPro" id="IPR029063">
    <property type="entry name" value="SAM-dependent_MTases_sf"/>
</dbReference>
<dbReference type="InterPro" id="IPR050723">
    <property type="entry name" value="CFA/CMAS"/>
</dbReference>
<dbReference type="SUPFAM" id="SSF53335">
    <property type="entry name" value="S-adenosyl-L-methionine-dependent methyltransferases"/>
    <property type="match status" value="1"/>
</dbReference>
<dbReference type="Proteomes" id="UP001273505">
    <property type="component" value="Unassembled WGS sequence"/>
</dbReference>
<keyword evidence="4" id="KW-0949">S-adenosyl-L-methionine</keyword>
<protein>
    <submittedName>
        <fullName evidence="6">Cyclopropane-fatty-acyl-phospholipid synthase family protein</fullName>
        <ecNumber evidence="6">2.1.1.-</ecNumber>
    </submittedName>
</protein>
<keyword evidence="3 6" id="KW-0808">Transferase</keyword>
<dbReference type="PIRSF" id="PIRSF003085">
    <property type="entry name" value="CMAS"/>
    <property type="match status" value="1"/>
</dbReference>
<evidence type="ECO:0000256" key="4">
    <source>
        <dbReference type="ARBA" id="ARBA00022691"/>
    </source>
</evidence>
<dbReference type="EC" id="2.1.1.-" evidence="6"/>
<accession>A0ABU4S5J3</accession>
<evidence type="ECO:0000256" key="5">
    <source>
        <dbReference type="ARBA" id="ARBA00023098"/>
    </source>
</evidence>
<comment type="similarity">
    <text evidence="1">Belongs to the CFA/CMAS family.</text>
</comment>
<dbReference type="Gene3D" id="3.40.50.150">
    <property type="entry name" value="Vaccinia Virus protein VP39"/>
    <property type="match status" value="1"/>
</dbReference>
<dbReference type="PANTHER" id="PTHR43667">
    <property type="entry name" value="CYCLOPROPANE-FATTY-ACYL-PHOSPHOLIPID SYNTHASE"/>
    <property type="match status" value="1"/>
</dbReference>
<proteinExistence type="inferred from homology"/>
<dbReference type="GO" id="GO:0032259">
    <property type="term" value="P:methylation"/>
    <property type="evidence" value="ECO:0007669"/>
    <property type="project" value="UniProtKB-KW"/>
</dbReference>
<evidence type="ECO:0000256" key="1">
    <source>
        <dbReference type="ARBA" id="ARBA00010815"/>
    </source>
</evidence>
<comment type="caution">
    <text evidence="6">The sequence shown here is derived from an EMBL/GenBank/DDBJ whole genome shotgun (WGS) entry which is preliminary data.</text>
</comment>
<reference evidence="6 7" key="1">
    <citation type="submission" date="2023-11" db="EMBL/GenBank/DDBJ databases">
        <title>Gilvimarinus fulvus sp. nov., isolated from the surface of Kelp.</title>
        <authorList>
            <person name="Sun Y.Y."/>
            <person name="Gong Y."/>
            <person name="Du Z.J."/>
        </authorList>
    </citation>
    <scope>NUCLEOTIDE SEQUENCE [LARGE SCALE GENOMIC DNA]</scope>
    <source>
        <strain evidence="6 7">SDUM040013</strain>
    </source>
</reference>
<evidence type="ECO:0000256" key="2">
    <source>
        <dbReference type="ARBA" id="ARBA00022603"/>
    </source>
</evidence>
<name>A0ABU4S5J3_9GAMM</name>